<name>D1CDN1_THET1</name>
<dbReference type="InterPro" id="IPR029058">
    <property type="entry name" value="AB_hydrolase_fold"/>
</dbReference>
<dbReference type="PRINTS" id="PR00111">
    <property type="entry name" value="ABHYDROLASE"/>
</dbReference>
<keyword evidence="2" id="KW-0378">Hydrolase</keyword>
<evidence type="ECO:0000313" key="2">
    <source>
        <dbReference type="EMBL" id="ACZ41037.1"/>
    </source>
</evidence>
<keyword evidence="3" id="KW-1185">Reference proteome</keyword>
<accession>D1CDN1</accession>
<feature type="domain" description="AB hydrolase-1" evidence="1">
    <location>
        <begin position="21"/>
        <end position="249"/>
    </location>
</feature>
<dbReference type="OrthoDB" id="9793083at2"/>
<reference evidence="3" key="1">
    <citation type="journal article" date="2010" name="Stand. Genomic Sci.">
        <title>Complete genome sequence of 'Thermobaculum terrenum' type strain (YNP1).</title>
        <authorList>
            <person name="Kiss H."/>
            <person name="Cleland D."/>
            <person name="Lapidus A."/>
            <person name="Lucas S."/>
            <person name="Glavina Del Rio T."/>
            <person name="Nolan M."/>
            <person name="Tice H."/>
            <person name="Han C."/>
            <person name="Goodwin L."/>
            <person name="Pitluck S."/>
            <person name="Liolios K."/>
            <person name="Ivanova N."/>
            <person name="Mavromatis K."/>
            <person name="Ovchinnikova G."/>
            <person name="Pati A."/>
            <person name="Chen A."/>
            <person name="Palaniappan K."/>
            <person name="Land M."/>
            <person name="Hauser L."/>
            <person name="Chang Y."/>
            <person name="Jeffries C."/>
            <person name="Lu M."/>
            <person name="Brettin T."/>
            <person name="Detter J."/>
            <person name="Goker M."/>
            <person name="Tindall B."/>
            <person name="Beck B."/>
            <person name="McDermott T."/>
            <person name="Woyke T."/>
            <person name="Bristow J."/>
            <person name="Eisen J."/>
            <person name="Markowitz V."/>
            <person name="Hugenholtz P."/>
            <person name="Kyrpides N."/>
            <person name="Klenk H."/>
            <person name="Cheng J."/>
        </authorList>
    </citation>
    <scope>NUCLEOTIDE SEQUENCE [LARGE SCALE GENOMIC DNA]</scope>
    <source>
        <strain evidence="3">ATCC BAA-798 / YNP1</strain>
    </source>
</reference>
<dbReference type="AlphaFoldDB" id="D1CDN1"/>
<dbReference type="Gene3D" id="3.40.50.1820">
    <property type="entry name" value="alpha/beta hydrolase"/>
    <property type="match status" value="1"/>
</dbReference>
<proteinExistence type="predicted"/>
<dbReference type="PANTHER" id="PTHR43433">
    <property type="entry name" value="HYDROLASE, ALPHA/BETA FOLD FAMILY PROTEIN"/>
    <property type="match status" value="1"/>
</dbReference>
<dbReference type="Proteomes" id="UP000000323">
    <property type="component" value="Chromosome 1"/>
</dbReference>
<dbReference type="SUPFAM" id="SSF53474">
    <property type="entry name" value="alpha/beta-Hydrolases"/>
    <property type="match status" value="1"/>
</dbReference>
<organism evidence="2 3">
    <name type="scientific">Thermobaculum terrenum (strain ATCC BAA-798 / CCMEE 7001 / YNP1)</name>
    <dbReference type="NCBI Taxonomy" id="525904"/>
    <lineage>
        <taxon>Bacteria</taxon>
        <taxon>Bacillati</taxon>
        <taxon>Chloroflexota</taxon>
        <taxon>Chloroflexia</taxon>
        <taxon>Candidatus Thermobaculales</taxon>
        <taxon>Candidatus Thermobaculaceae</taxon>
        <taxon>Thermobaculum</taxon>
    </lineage>
</organism>
<dbReference type="InterPro" id="IPR050471">
    <property type="entry name" value="AB_hydrolase"/>
</dbReference>
<dbReference type="InterPro" id="IPR000073">
    <property type="entry name" value="AB_hydrolase_1"/>
</dbReference>
<dbReference type="EMBL" id="CP001825">
    <property type="protein sequence ID" value="ACZ41037.1"/>
    <property type="molecule type" value="Genomic_DNA"/>
</dbReference>
<evidence type="ECO:0000259" key="1">
    <source>
        <dbReference type="Pfam" id="PF00561"/>
    </source>
</evidence>
<dbReference type="PANTHER" id="PTHR43433:SF5">
    <property type="entry name" value="AB HYDROLASE-1 DOMAIN-CONTAINING PROTEIN"/>
    <property type="match status" value="1"/>
</dbReference>
<protein>
    <submittedName>
        <fullName evidence="2">Alpha/beta hydrolase fold protein</fullName>
    </submittedName>
</protein>
<dbReference type="RefSeq" id="WP_012874072.1">
    <property type="nucleotide sequence ID" value="NC_013525.1"/>
</dbReference>
<dbReference type="Pfam" id="PF00561">
    <property type="entry name" value="Abhydrolase_1"/>
    <property type="match status" value="1"/>
</dbReference>
<dbReference type="HOGENOM" id="CLU_020336_50_2_0"/>
<dbReference type="KEGG" id="ttr:Tter_0115"/>
<sequence length="267" mass="29993">MPFASNGDLKIYYEEVGKGDPVVWIQGLGASNTAWNVQKFHFSQRFRCIFIDNRDVGQSSRANADYTTKDMAEDVLCVLESANVDSAHIIGLSMGGAIAQELALNSPKKVKSLVLVSTFATPDARIRAVNAAWGELYGKVNRELFYKQVEPWLFSPSYLEKPSNIRAFRRYIQHEPNPQETDAYQRQVRAVLSHNTADRLEKISNPTLIIAGEQDILVSPLHSKLLAELIPNAELEIIPGAAHSVNLENQKEFNNRVRSFLESYLET</sequence>
<dbReference type="eggNOG" id="COG2267">
    <property type="taxonomic scope" value="Bacteria"/>
</dbReference>
<dbReference type="GO" id="GO:0016787">
    <property type="term" value="F:hydrolase activity"/>
    <property type="evidence" value="ECO:0007669"/>
    <property type="project" value="UniProtKB-KW"/>
</dbReference>
<gene>
    <name evidence="2" type="ordered locus">Tter_0115</name>
</gene>
<dbReference type="STRING" id="525904.Tter_0115"/>
<evidence type="ECO:0000313" key="3">
    <source>
        <dbReference type="Proteomes" id="UP000000323"/>
    </source>
</evidence>